<accession>A0A916PHH1</accession>
<reference evidence="2" key="1">
    <citation type="submission" date="2015-03" db="EMBL/GenBank/DDBJ databases">
        <authorList>
            <consortium name="Pathogen Informatics"/>
        </authorList>
    </citation>
    <scope>NUCLEOTIDE SEQUENCE [LARGE SCALE GENOMIC DNA]</scope>
    <source>
        <strain evidence="2">N09902308</strain>
    </source>
</reference>
<dbReference type="AlphaFoldDB" id="A0A916PHH1"/>
<organism evidence="1 2">
    <name type="scientific">Mycobacterium tuberculosis</name>
    <dbReference type="NCBI Taxonomy" id="1773"/>
    <lineage>
        <taxon>Bacteria</taxon>
        <taxon>Bacillati</taxon>
        <taxon>Actinomycetota</taxon>
        <taxon>Actinomycetes</taxon>
        <taxon>Mycobacteriales</taxon>
        <taxon>Mycobacteriaceae</taxon>
        <taxon>Mycobacterium</taxon>
        <taxon>Mycobacterium tuberculosis complex</taxon>
    </lineage>
</organism>
<protein>
    <submittedName>
        <fullName evidence="1">Uncharacterized protein</fullName>
    </submittedName>
</protein>
<gene>
    <name evidence="1" type="ORF">ERS007739_04920</name>
</gene>
<comment type="caution">
    <text evidence="1">The sequence shown here is derived from an EMBL/GenBank/DDBJ whole genome shotgun (WGS) entry which is preliminary data.</text>
</comment>
<evidence type="ECO:0000313" key="2">
    <source>
        <dbReference type="Proteomes" id="UP000039021"/>
    </source>
</evidence>
<name>A0A916PHH1_MYCTX</name>
<dbReference type="Proteomes" id="UP000039021">
    <property type="component" value="Unassembled WGS sequence"/>
</dbReference>
<proteinExistence type="predicted"/>
<sequence length="71" mass="7452">MTWNPRPDAGPPSACRLTIALGRNALAILARSSTHGPSALSLPRDRAVRTPNAFNAARSRSPVSQVKVCSG</sequence>
<evidence type="ECO:0000313" key="1">
    <source>
        <dbReference type="EMBL" id="CPA88792.1"/>
    </source>
</evidence>
<dbReference type="EMBL" id="CSBK01003407">
    <property type="protein sequence ID" value="CPA88792.1"/>
    <property type="molecule type" value="Genomic_DNA"/>
</dbReference>